<organism evidence="6 7">
    <name type="scientific">Oculimacula yallundae</name>
    <dbReference type="NCBI Taxonomy" id="86028"/>
    <lineage>
        <taxon>Eukaryota</taxon>
        <taxon>Fungi</taxon>
        <taxon>Dikarya</taxon>
        <taxon>Ascomycota</taxon>
        <taxon>Pezizomycotina</taxon>
        <taxon>Leotiomycetes</taxon>
        <taxon>Helotiales</taxon>
        <taxon>Ploettnerulaceae</taxon>
        <taxon>Oculimacula</taxon>
    </lineage>
</organism>
<keyword evidence="2" id="KW-0560">Oxidoreductase</keyword>
<dbReference type="Pfam" id="PF01814">
    <property type="entry name" value="Hemerythrin"/>
    <property type="match status" value="1"/>
</dbReference>
<gene>
    <name evidence="6" type="ORF">VTL71DRAFT_9350</name>
</gene>
<dbReference type="InterPro" id="IPR002225">
    <property type="entry name" value="3Beta_OHSteriod_DH/Estase"/>
</dbReference>
<accession>A0ABR4BUH9</accession>
<dbReference type="PANTHER" id="PTHR43245:SF51">
    <property type="entry name" value="SHORT CHAIN DEHYDROGENASE_REDUCTASE FAMILY 42E, MEMBER 2"/>
    <property type="match status" value="1"/>
</dbReference>
<dbReference type="InterPro" id="IPR012312">
    <property type="entry name" value="Hemerythrin-like"/>
</dbReference>
<comment type="caution">
    <text evidence="6">The sequence shown here is derived from an EMBL/GenBank/DDBJ whole genome shotgun (WGS) entry which is preliminary data.</text>
</comment>
<feature type="region of interest" description="Disordered" evidence="3">
    <location>
        <begin position="1"/>
        <end position="25"/>
    </location>
</feature>
<comment type="similarity">
    <text evidence="1">Belongs to the 3-beta-HSD family.</text>
</comment>
<dbReference type="InterPro" id="IPR050177">
    <property type="entry name" value="Lipid_A_modif_metabolic_enz"/>
</dbReference>
<dbReference type="Proteomes" id="UP001595075">
    <property type="component" value="Unassembled WGS sequence"/>
</dbReference>
<dbReference type="SUPFAM" id="SSF51735">
    <property type="entry name" value="NAD(P)-binding Rossmann-fold domains"/>
    <property type="match status" value="1"/>
</dbReference>
<feature type="compositionally biased region" description="Polar residues" evidence="3">
    <location>
        <begin position="11"/>
        <end position="25"/>
    </location>
</feature>
<name>A0ABR4BUH9_9HELO</name>
<dbReference type="InterPro" id="IPR036291">
    <property type="entry name" value="NAD(P)-bd_dom_sf"/>
</dbReference>
<proteinExistence type="inferred from homology"/>
<sequence>MATLHEEDSSSETNSPVTSHAPSGTLTRMSSFELHRPGTGPQLGDVLVVGGCGFLGHHVVKFLLKEPTCTSISVMCRSPFKNLHPGVTYHIGDITNLGHVRYVMNKVRPKTVFNTASPHAYKDHEQVPNIFKVNINGNQNLLEAAVETGTVQAYVYTSSAPIVAGSGSGYDHADETTPTLAVPVLKKGDPYHIAKAMGDKIVLEANGKHGIRTCTIRPTALYGEGDGQMIGPVIDALEAGQTGIWMGYNDIEMDVVYVGHVAITEILAAKGLLNELADPQAPKVAGEAFNITDDQPSPPLTFFRKYWALAGDNTPLSSIWYIPPALVLIMAHIAEWIVWATTKGKLRPKSLILERMEFILFTRTYSIQKARERLGFVPWEDQPYSSQDEALKGSVEWYLQPENHGPVKTGILPSWPETPFKLISTTGLHKTPNIPPNHHCIANARFMAQTHNTIFRALNSIYAHSYHVLPRTDSATNLLSYCSITYDFMHHHQLIEESHYFPEIERVTGIKELMSENLAQHKAMDKGMEAFRRYAETTRKEEFDGRALRKVIDAFKESYEQHQHEEIKTILNLGKVVDSKVLRGIDMRMREEAERQSDIFKAAPFVFTTQDRSFKLDNLPSTGSSSYPPVSSLFRPVIPYIIALIFSPRHSSAWAFAPSTVHGLPKPLPSTLPQNQARRTKLGTWIDGEEVYCNGVSGAWMWWDNLVERLGGEVKARQILLAAVVLLFARFWYA</sequence>
<evidence type="ECO:0000259" key="5">
    <source>
        <dbReference type="Pfam" id="PF01814"/>
    </source>
</evidence>
<reference evidence="6 7" key="1">
    <citation type="journal article" date="2024" name="Commun. Biol.">
        <title>Comparative genomic analysis of thermophilic fungi reveals convergent evolutionary adaptations and gene losses.</title>
        <authorList>
            <person name="Steindorff A.S."/>
            <person name="Aguilar-Pontes M.V."/>
            <person name="Robinson A.J."/>
            <person name="Andreopoulos B."/>
            <person name="LaButti K."/>
            <person name="Kuo A."/>
            <person name="Mondo S."/>
            <person name="Riley R."/>
            <person name="Otillar R."/>
            <person name="Haridas S."/>
            <person name="Lipzen A."/>
            <person name="Grimwood J."/>
            <person name="Schmutz J."/>
            <person name="Clum A."/>
            <person name="Reid I.D."/>
            <person name="Moisan M.C."/>
            <person name="Butler G."/>
            <person name="Nguyen T.T.M."/>
            <person name="Dewar K."/>
            <person name="Conant G."/>
            <person name="Drula E."/>
            <person name="Henrissat B."/>
            <person name="Hansel C."/>
            <person name="Singer S."/>
            <person name="Hutchinson M.I."/>
            <person name="de Vries R.P."/>
            <person name="Natvig D.O."/>
            <person name="Powell A.J."/>
            <person name="Tsang A."/>
            <person name="Grigoriev I.V."/>
        </authorList>
    </citation>
    <scope>NUCLEOTIDE SEQUENCE [LARGE SCALE GENOMIC DNA]</scope>
    <source>
        <strain evidence="6 7">CBS 494.80</strain>
    </source>
</reference>
<dbReference type="Pfam" id="PF01073">
    <property type="entry name" value="3Beta_HSD"/>
    <property type="match status" value="1"/>
</dbReference>
<dbReference type="EMBL" id="JAZHXI010000021">
    <property type="protein sequence ID" value="KAL2060709.1"/>
    <property type="molecule type" value="Genomic_DNA"/>
</dbReference>
<dbReference type="Gene3D" id="3.40.50.720">
    <property type="entry name" value="NAD(P)-binding Rossmann-like Domain"/>
    <property type="match status" value="1"/>
</dbReference>
<evidence type="ECO:0000256" key="1">
    <source>
        <dbReference type="ARBA" id="ARBA00009219"/>
    </source>
</evidence>
<evidence type="ECO:0000259" key="4">
    <source>
        <dbReference type="Pfam" id="PF01073"/>
    </source>
</evidence>
<feature type="domain" description="Hemerythrin-like" evidence="5">
    <location>
        <begin position="446"/>
        <end position="571"/>
    </location>
</feature>
<keyword evidence="7" id="KW-1185">Reference proteome</keyword>
<evidence type="ECO:0000313" key="7">
    <source>
        <dbReference type="Proteomes" id="UP001595075"/>
    </source>
</evidence>
<feature type="domain" description="3-beta hydroxysteroid dehydrogenase/isomerase" evidence="4">
    <location>
        <begin position="47"/>
        <end position="298"/>
    </location>
</feature>
<dbReference type="Gene3D" id="1.20.120.520">
    <property type="entry name" value="nmb1532 protein domain like"/>
    <property type="match status" value="1"/>
</dbReference>
<protein>
    <submittedName>
        <fullName evidence="6">Uncharacterized protein</fullName>
    </submittedName>
</protein>
<evidence type="ECO:0000256" key="3">
    <source>
        <dbReference type="SAM" id="MobiDB-lite"/>
    </source>
</evidence>
<dbReference type="PANTHER" id="PTHR43245">
    <property type="entry name" value="BIFUNCTIONAL POLYMYXIN RESISTANCE PROTEIN ARNA"/>
    <property type="match status" value="1"/>
</dbReference>
<evidence type="ECO:0000256" key="2">
    <source>
        <dbReference type="ARBA" id="ARBA00023002"/>
    </source>
</evidence>
<evidence type="ECO:0000313" key="6">
    <source>
        <dbReference type="EMBL" id="KAL2060709.1"/>
    </source>
</evidence>
<dbReference type="CDD" id="cd12108">
    <property type="entry name" value="Hr-like"/>
    <property type="match status" value="1"/>
</dbReference>